<sequence length="352" mass="39361">MRDFHCPVCGQRLAFENSLCLSCGSSLGYSLDDNELMVIAVGKDSEHAGAVDAGRYRLCANLHLAECNWLVEKDPDQDAAARLCASCALTRTRPNDSDTKALTAFAAAEKAKRRLIAALRELKLPIVGRDEDTEYGLAFDLLSSESEKVFTGHANGVITLDLAEGDDVHREQLRVEMQEPYRTLLGHFRHEIGHYYFYRLVEPSQDYLQRFNELFGDPDADYQAALDRHYSQGPPSGWEDTFVSSYATMHPAEDWAETFAHYLHIRDALDTAAAFGFAPAGATFERRALGPSGFDTIIEMWLPLSWGLNMVNRSMGKEDLYPFVLPPAVLEKMRFIHTIVDEITSDPAKLAS</sequence>
<dbReference type="Proteomes" id="UP001206639">
    <property type="component" value="Unassembled WGS sequence"/>
</dbReference>
<gene>
    <name evidence="2" type="ORF">N4S67_14690</name>
</gene>
<dbReference type="InterPro" id="IPR011201">
    <property type="entry name" value="Zinc-ribbon_6_bact"/>
</dbReference>
<dbReference type="Gene3D" id="3.40.390.70">
    <property type="match status" value="1"/>
</dbReference>
<dbReference type="Pfam" id="PF10005">
    <property type="entry name" value="Zn_ribbon_DZR_6"/>
    <property type="match status" value="1"/>
</dbReference>
<accession>A0ABT2MBM1</accession>
<protein>
    <submittedName>
        <fullName evidence="2">Zinc-binding metallopeptidase</fullName>
    </submittedName>
</protein>
<evidence type="ECO:0000259" key="1">
    <source>
        <dbReference type="Pfam" id="PF10005"/>
    </source>
</evidence>
<evidence type="ECO:0000313" key="3">
    <source>
        <dbReference type="Proteomes" id="UP001206639"/>
    </source>
</evidence>
<reference evidence="3" key="1">
    <citation type="submission" date="2023-07" db="EMBL/GenBank/DDBJ databases">
        <authorList>
            <person name="Deng Y."/>
            <person name="Zhang Y.-Q."/>
        </authorList>
    </citation>
    <scope>NUCLEOTIDE SEQUENCE [LARGE SCALE GENOMIC DNA]</scope>
    <source>
        <strain evidence="3">CPCC 205710</strain>
    </source>
</reference>
<dbReference type="InterPro" id="IPR031321">
    <property type="entry name" value="UCP012641"/>
</dbReference>
<dbReference type="RefSeq" id="WP_260993699.1">
    <property type="nucleotide sequence ID" value="NZ_JAODWD010000003.1"/>
</dbReference>
<proteinExistence type="predicted"/>
<organism evidence="2 3">
    <name type="scientific">Mycobacterium deserti</name>
    <dbReference type="NCBI Taxonomy" id="2978347"/>
    <lineage>
        <taxon>Bacteria</taxon>
        <taxon>Bacillati</taxon>
        <taxon>Actinomycetota</taxon>
        <taxon>Actinomycetes</taxon>
        <taxon>Mycobacteriales</taxon>
        <taxon>Mycobacteriaceae</taxon>
        <taxon>Mycobacterium</taxon>
    </lineage>
</organism>
<comment type="caution">
    <text evidence="2">The sequence shown here is derived from an EMBL/GenBank/DDBJ whole genome shotgun (WGS) entry which is preliminary data.</text>
</comment>
<keyword evidence="3" id="KW-1185">Reference proteome</keyword>
<dbReference type="Pfam" id="PF15887">
    <property type="entry name" value="Peptidase_Mx"/>
    <property type="match status" value="1"/>
</dbReference>
<dbReference type="PIRSF" id="PIRSF012641">
    <property type="entry name" value="UCP012641"/>
    <property type="match status" value="1"/>
</dbReference>
<feature type="domain" description="Zinc-ribbon" evidence="1">
    <location>
        <begin position="4"/>
        <end position="97"/>
    </location>
</feature>
<name>A0ABT2MBM1_9MYCO</name>
<evidence type="ECO:0000313" key="2">
    <source>
        <dbReference type="EMBL" id="MCT7659668.1"/>
    </source>
</evidence>
<dbReference type="EMBL" id="JAODWD010000003">
    <property type="protein sequence ID" value="MCT7659668.1"/>
    <property type="molecule type" value="Genomic_DNA"/>
</dbReference>